<organism evidence="1 2">
    <name type="scientific">Nitrosomonas oligotropha</name>
    <dbReference type="NCBI Taxonomy" id="42354"/>
    <lineage>
        <taxon>Bacteria</taxon>
        <taxon>Pseudomonadati</taxon>
        <taxon>Pseudomonadota</taxon>
        <taxon>Betaproteobacteria</taxon>
        <taxon>Nitrosomonadales</taxon>
        <taxon>Nitrosomonadaceae</taxon>
        <taxon>Nitrosomonas</taxon>
    </lineage>
</organism>
<dbReference type="Proteomes" id="UP000198814">
    <property type="component" value="Unassembled WGS sequence"/>
</dbReference>
<evidence type="ECO:0000313" key="2">
    <source>
        <dbReference type="Proteomes" id="UP000198814"/>
    </source>
</evidence>
<evidence type="ECO:0000313" key="1">
    <source>
        <dbReference type="EMBL" id="SEO02737.1"/>
    </source>
</evidence>
<dbReference type="AlphaFoldDB" id="A0A1H8LC87"/>
<name>A0A1H8LC87_9PROT</name>
<sequence>MNQRFPNRQFLIGILFLWCWTSFAAANEKIVHVIDFSGNSNGSAVSWLEERGFELQLDAKKLNPRFENDALVISADGEMAGLFGLQLRQQNFIHNVKRVEIVWGVNKYPQGANWNAGINSVPIAVMLSFGTEKLSSGLPLGIYAAPYFLSAFIGKAEELGRMYLGKLWKKGGRYFCVASGDQPGKVITTDFEVDEKFRTTFKHPKTPPITGIAFQANTNNTQGGAEAFIKKITFLSR</sequence>
<reference evidence="2" key="1">
    <citation type="submission" date="2016-10" db="EMBL/GenBank/DDBJ databases">
        <authorList>
            <person name="Varghese N."/>
            <person name="Submissions S."/>
        </authorList>
    </citation>
    <scope>NUCLEOTIDE SEQUENCE [LARGE SCALE GENOMIC DNA]</scope>
    <source>
        <strain evidence="2">Nm76</strain>
    </source>
</reference>
<keyword evidence="2" id="KW-1185">Reference proteome</keyword>
<evidence type="ECO:0008006" key="3">
    <source>
        <dbReference type="Google" id="ProtNLM"/>
    </source>
</evidence>
<protein>
    <recommendedName>
        <fullName evidence="3">DUF3047 domain-containing protein</fullName>
    </recommendedName>
</protein>
<dbReference type="RefSeq" id="WP_090315602.1">
    <property type="nucleotide sequence ID" value="NZ_FNOE01000002.1"/>
</dbReference>
<gene>
    <name evidence="1" type="ORF">SAMN05216333_103136</name>
</gene>
<dbReference type="OrthoDB" id="262857at2"/>
<accession>A0A1H8LC87</accession>
<dbReference type="EMBL" id="FODO01000003">
    <property type="protein sequence ID" value="SEO02737.1"/>
    <property type="molecule type" value="Genomic_DNA"/>
</dbReference>
<proteinExistence type="predicted"/>